<name>A0A5E4BWX2_MARMO</name>
<accession>A0A5E4BWX2</accession>
<keyword evidence="2" id="KW-1185">Reference proteome</keyword>
<dbReference type="EMBL" id="CABDUW010000694">
    <property type="protein sequence ID" value="VTJ73736.1"/>
    <property type="molecule type" value="Genomic_DNA"/>
</dbReference>
<comment type="caution">
    <text evidence="1">The sequence shown here is derived from an EMBL/GenBank/DDBJ whole genome shotgun (WGS) entry which is preliminary data.</text>
</comment>
<feature type="non-terminal residue" evidence="1">
    <location>
        <position position="1"/>
    </location>
</feature>
<evidence type="ECO:0000313" key="2">
    <source>
        <dbReference type="Proteomes" id="UP000335636"/>
    </source>
</evidence>
<evidence type="ECO:0000313" key="1">
    <source>
        <dbReference type="EMBL" id="VTJ73736.1"/>
    </source>
</evidence>
<proteinExistence type="predicted"/>
<dbReference type="AlphaFoldDB" id="A0A5E4BWX2"/>
<organism evidence="1 2">
    <name type="scientific">Marmota monax</name>
    <name type="common">Woodchuck</name>
    <dbReference type="NCBI Taxonomy" id="9995"/>
    <lineage>
        <taxon>Eukaryota</taxon>
        <taxon>Metazoa</taxon>
        <taxon>Chordata</taxon>
        <taxon>Craniata</taxon>
        <taxon>Vertebrata</taxon>
        <taxon>Euteleostomi</taxon>
        <taxon>Mammalia</taxon>
        <taxon>Eutheria</taxon>
        <taxon>Euarchontoglires</taxon>
        <taxon>Glires</taxon>
        <taxon>Rodentia</taxon>
        <taxon>Sciuromorpha</taxon>
        <taxon>Sciuridae</taxon>
        <taxon>Xerinae</taxon>
        <taxon>Marmotini</taxon>
        <taxon>Marmota</taxon>
    </lineage>
</organism>
<sequence>TQLPSARPGKPQGSAHLGKAATGAGTCATAVCVHAQGEKPLQQGSVGTPNGKSLCMCLAGKAAATVTAAITVQTPDK</sequence>
<dbReference type="Proteomes" id="UP000335636">
    <property type="component" value="Unassembled WGS sequence"/>
</dbReference>
<protein>
    <submittedName>
        <fullName evidence="1">Uncharacterized protein</fullName>
    </submittedName>
</protein>
<reference evidence="1" key="1">
    <citation type="submission" date="2019-04" db="EMBL/GenBank/DDBJ databases">
        <authorList>
            <person name="Alioto T."/>
            <person name="Alioto T."/>
        </authorList>
    </citation>
    <scope>NUCLEOTIDE SEQUENCE [LARGE SCALE GENOMIC DNA]</scope>
</reference>
<gene>
    <name evidence="1" type="ORF">MONAX_5E031013</name>
</gene>